<proteinExistence type="predicted"/>
<dbReference type="OrthoDB" id="1697712at2759"/>
<reference evidence="1" key="1">
    <citation type="submission" date="2020-09" db="EMBL/GenBank/DDBJ databases">
        <title>Genome-Enabled Discovery of Anthraquinone Biosynthesis in Senna tora.</title>
        <authorList>
            <person name="Kang S.-H."/>
            <person name="Pandey R.P."/>
            <person name="Lee C.-M."/>
            <person name="Sim J.-S."/>
            <person name="Jeong J.-T."/>
            <person name="Choi B.-S."/>
            <person name="Jung M."/>
            <person name="Ginzburg D."/>
            <person name="Zhao K."/>
            <person name="Won S.Y."/>
            <person name="Oh T.-J."/>
            <person name="Yu Y."/>
            <person name="Kim N.-H."/>
            <person name="Lee O.R."/>
            <person name="Lee T.-H."/>
            <person name="Bashyal P."/>
            <person name="Kim T.-S."/>
            <person name="Lee W.-H."/>
            <person name="Kawkins C."/>
            <person name="Kim C.-K."/>
            <person name="Kim J.S."/>
            <person name="Ahn B.O."/>
            <person name="Rhee S.Y."/>
            <person name="Sohng J.K."/>
        </authorList>
    </citation>
    <scope>NUCLEOTIDE SEQUENCE</scope>
    <source>
        <tissue evidence="1">Leaf</tissue>
    </source>
</reference>
<name>A0A834X6Z4_9FABA</name>
<sequence>MAIRAEDAAMEERARLHFDEELKLQLTEEEMEMQSHSNFDAICCNSHKTQINLELKRTTTKENVKVYQFAYPTKLRAVVYTFPTLITLPNTTSINNKGTSCEAMVPSSDRDSVRERNFLLALTMAPSFDCVSSLLCADDNIVFNDNYYAVSMGVGLLDDTWHHTHKYHGLHYSIPSHDHTDGLPLQSDEGLASMGEKECQHIYLLLNTLIC</sequence>
<dbReference type="EMBL" id="JAAIUW010000003">
    <property type="protein sequence ID" value="KAF7838879.1"/>
    <property type="molecule type" value="Genomic_DNA"/>
</dbReference>
<dbReference type="AlphaFoldDB" id="A0A834X6Z4"/>
<dbReference type="Proteomes" id="UP000634136">
    <property type="component" value="Unassembled WGS sequence"/>
</dbReference>
<accession>A0A834X6Z4</accession>
<protein>
    <submittedName>
        <fullName evidence="1">Cyclin-D4-2-like</fullName>
    </submittedName>
</protein>
<evidence type="ECO:0000313" key="2">
    <source>
        <dbReference type="Proteomes" id="UP000634136"/>
    </source>
</evidence>
<keyword evidence="2" id="KW-1185">Reference proteome</keyword>
<organism evidence="1 2">
    <name type="scientific">Senna tora</name>
    <dbReference type="NCBI Taxonomy" id="362788"/>
    <lineage>
        <taxon>Eukaryota</taxon>
        <taxon>Viridiplantae</taxon>
        <taxon>Streptophyta</taxon>
        <taxon>Embryophyta</taxon>
        <taxon>Tracheophyta</taxon>
        <taxon>Spermatophyta</taxon>
        <taxon>Magnoliopsida</taxon>
        <taxon>eudicotyledons</taxon>
        <taxon>Gunneridae</taxon>
        <taxon>Pentapetalae</taxon>
        <taxon>rosids</taxon>
        <taxon>fabids</taxon>
        <taxon>Fabales</taxon>
        <taxon>Fabaceae</taxon>
        <taxon>Caesalpinioideae</taxon>
        <taxon>Cassia clade</taxon>
        <taxon>Senna</taxon>
    </lineage>
</organism>
<evidence type="ECO:0000313" key="1">
    <source>
        <dbReference type="EMBL" id="KAF7838879.1"/>
    </source>
</evidence>
<gene>
    <name evidence="1" type="ORF">G2W53_007361</name>
</gene>
<comment type="caution">
    <text evidence="1">The sequence shown here is derived from an EMBL/GenBank/DDBJ whole genome shotgun (WGS) entry which is preliminary data.</text>
</comment>